<evidence type="ECO:0000259" key="10">
    <source>
        <dbReference type="PROSITE" id="PS51779"/>
    </source>
</evidence>
<evidence type="ECO:0000256" key="2">
    <source>
        <dbReference type="ARBA" id="ARBA00022452"/>
    </source>
</evidence>
<dbReference type="RefSeq" id="WP_145065976.1">
    <property type="nucleotide sequence ID" value="NZ_CP036287.1"/>
</dbReference>
<dbReference type="InterPro" id="IPR010827">
    <property type="entry name" value="BamA/TamA_POTRA"/>
</dbReference>
<protein>
    <recommendedName>
        <fullName evidence="8">Outer membrane protein assembly factor BamA</fullName>
    </recommendedName>
</protein>
<dbReference type="AlphaFoldDB" id="A0A518BKY9"/>
<dbReference type="Proteomes" id="UP000316921">
    <property type="component" value="Chromosome"/>
</dbReference>
<evidence type="ECO:0000313" key="12">
    <source>
        <dbReference type="Proteomes" id="UP000316921"/>
    </source>
</evidence>
<gene>
    <name evidence="11" type="primary">bamA_1</name>
    <name evidence="11" type="ORF">Pla133_27250</name>
</gene>
<name>A0A518BKY9_9BACT</name>
<dbReference type="InterPro" id="IPR039910">
    <property type="entry name" value="D15-like"/>
</dbReference>
<dbReference type="PROSITE" id="PS51779">
    <property type="entry name" value="POTRA"/>
    <property type="match status" value="1"/>
</dbReference>
<dbReference type="KEGG" id="pbap:Pla133_27250"/>
<keyword evidence="3" id="KW-0812">Transmembrane</keyword>
<feature type="chain" id="PRO_5022226877" description="Outer membrane protein assembly factor BamA" evidence="9">
    <location>
        <begin position="26"/>
        <end position="684"/>
    </location>
</feature>
<keyword evidence="12" id="KW-1185">Reference proteome</keyword>
<keyword evidence="5" id="KW-0677">Repeat</keyword>
<dbReference type="PROSITE" id="PS51257">
    <property type="entry name" value="PROKAR_LIPOPROTEIN"/>
    <property type="match status" value="1"/>
</dbReference>
<dbReference type="GO" id="GO:0009279">
    <property type="term" value="C:cell outer membrane"/>
    <property type="evidence" value="ECO:0007669"/>
    <property type="project" value="UniProtKB-UniRule"/>
</dbReference>
<dbReference type="Pfam" id="PF07244">
    <property type="entry name" value="POTRA"/>
    <property type="match status" value="2"/>
</dbReference>
<keyword evidence="6" id="KW-0472">Membrane</keyword>
<evidence type="ECO:0000256" key="6">
    <source>
        <dbReference type="ARBA" id="ARBA00023136"/>
    </source>
</evidence>
<evidence type="ECO:0000256" key="9">
    <source>
        <dbReference type="SAM" id="SignalP"/>
    </source>
</evidence>
<keyword evidence="2" id="KW-1134">Transmembrane beta strand</keyword>
<comment type="subcellular location">
    <subcellularLocation>
        <location evidence="1">Membrane</location>
    </subcellularLocation>
</comment>
<dbReference type="PANTHER" id="PTHR12815:SF47">
    <property type="entry name" value="TRANSLOCATION AND ASSEMBLY MODULE SUBUNIT TAMA"/>
    <property type="match status" value="1"/>
</dbReference>
<proteinExistence type="predicted"/>
<evidence type="ECO:0000256" key="5">
    <source>
        <dbReference type="ARBA" id="ARBA00022737"/>
    </source>
</evidence>
<evidence type="ECO:0000256" key="7">
    <source>
        <dbReference type="ARBA" id="ARBA00023237"/>
    </source>
</evidence>
<evidence type="ECO:0000256" key="8">
    <source>
        <dbReference type="NCBIfam" id="TIGR03303"/>
    </source>
</evidence>
<dbReference type="Gene3D" id="2.40.160.50">
    <property type="entry name" value="membrane protein fhac: a member of the omp85/tpsb transporter family"/>
    <property type="match status" value="1"/>
</dbReference>
<accession>A0A518BKY9</accession>
<sequence precursor="true">MSRPTIHLLGAALLALLLAGCVATAVDDQVPLARPVEFVGDPDADRTALAELVSPWIADYVATEGADAYLDDAAYELRTRYLDNGHPFAQVSYEVAGPDAPIRFTLEPGPIVVLGELTILGADWLGLDYSSNFFLFPKRSIGGSNLAVFTDRALRDGMDALDAAYFEAGFLDVQIQETRVDVDRDAERAEVVVQVREGLRYKVGRLELQGETALDPEDLEELLGPFRARSYNPRLPYDLRNDLLELYGNRGRPDATIEFQRTVDRESGVVDLVLQVQAGPEVHISEVRLVGNTDTRDSFILDRMELEVGDRYSRSDARKSFERIYRTGLFDRVAVQLVKEEGEQRALVVEVEERPSQEVFLEPGYGAYELFRIKTGYREQNLFGTGRQLRIEGALAVRVRGAEIGITDPDFFNRDLTADLSLTYDERAFPSFTRAETSTEFSLRWPWSTHLEGQVSYQFRATTIFDVDVVDVELPDAGDNVDISSISFTPLYDSRDRLFVPQAGQASSLKVEWASPILGSELEFTRTTLKAARYISFDEEGNTVLAMGAEVGAIFPSGDTDSIPLQERYFTGGAKSVRAFKQYELGPVDDNGEQIGGEAYSLGTIELRQNLGPSRLQGALFSDYGNVLLNAEELLELKDYEGGFGFGLRYVLPVGPIRLDVAFNPAPKSGQDDYVIHLAVGMPF</sequence>
<evidence type="ECO:0000256" key="3">
    <source>
        <dbReference type="ARBA" id="ARBA00022692"/>
    </source>
</evidence>
<feature type="signal peptide" evidence="9">
    <location>
        <begin position="1"/>
        <end position="25"/>
    </location>
</feature>
<evidence type="ECO:0000256" key="4">
    <source>
        <dbReference type="ARBA" id="ARBA00022729"/>
    </source>
</evidence>
<dbReference type="InterPro" id="IPR023707">
    <property type="entry name" value="OM_assembly_BamA"/>
</dbReference>
<keyword evidence="4 9" id="KW-0732">Signal</keyword>
<dbReference type="PANTHER" id="PTHR12815">
    <property type="entry name" value="SORTING AND ASSEMBLY MACHINERY SAMM50 PROTEIN FAMILY MEMBER"/>
    <property type="match status" value="1"/>
</dbReference>
<dbReference type="EMBL" id="CP036287">
    <property type="protein sequence ID" value="QDU67637.1"/>
    <property type="molecule type" value="Genomic_DNA"/>
</dbReference>
<dbReference type="InterPro" id="IPR000184">
    <property type="entry name" value="Bac_surfAg_D15"/>
</dbReference>
<dbReference type="InterPro" id="IPR034746">
    <property type="entry name" value="POTRA"/>
</dbReference>
<reference evidence="11 12" key="1">
    <citation type="submission" date="2019-02" db="EMBL/GenBank/DDBJ databases">
        <title>Deep-cultivation of Planctomycetes and their phenomic and genomic characterization uncovers novel biology.</title>
        <authorList>
            <person name="Wiegand S."/>
            <person name="Jogler M."/>
            <person name="Boedeker C."/>
            <person name="Pinto D."/>
            <person name="Vollmers J."/>
            <person name="Rivas-Marin E."/>
            <person name="Kohn T."/>
            <person name="Peeters S.H."/>
            <person name="Heuer A."/>
            <person name="Rast P."/>
            <person name="Oberbeckmann S."/>
            <person name="Bunk B."/>
            <person name="Jeske O."/>
            <person name="Meyerdierks A."/>
            <person name="Storesund J.E."/>
            <person name="Kallscheuer N."/>
            <person name="Luecker S."/>
            <person name="Lage O.M."/>
            <person name="Pohl T."/>
            <person name="Merkel B.J."/>
            <person name="Hornburger P."/>
            <person name="Mueller R.-W."/>
            <person name="Bruemmer F."/>
            <person name="Labrenz M."/>
            <person name="Spormann A.M."/>
            <person name="Op den Camp H."/>
            <person name="Overmann J."/>
            <person name="Amann R."/>
            <person name="Jetten M.S.M."/>
            <person name="Mascher T."/>
            <person name="Medema M.H."/>
            <person name="Devos D.P."/>
            <person name="Kaster A.-K."/>
            <person name="Ovreas L."/>
            <person name="Rohde M."/>
            <person name="Galperin M.Y."/>
            <person name="Jogler C."/>
        </authorList>
    </citation>
    <scope>NUCLEOTIDE SEQUENCE [LARGE SCALE GENOMIC DNA]</scope>
    <source>
        <strain evidence="11 12">Pla133</strain>
    </source>
</reference>
<dbReference type="Gene3D" id="3.10.20.310">
    <property type="entry name" value="membrane protein fhac"/>
    <property type="match status" value="3"/>
</dbReference>
<evidence type="ECO:0000313" key="11">
    <source>
        <dbReference type="EMBL" id="QDU67637.1"/>
    </source>
</evidence>
<organism evidence="11 12">
    <name type="scientific">Engelhardtia mirabilis</name>
    <dbReference type="NCBI Taxonomy" id="2528011"/>
    <lineage>
        <taxon>Bacteria</taxon>
        <taxon>Pseudomonadati</taxon>
        <taxon>Planctomycetota</taxon>
        <taxon>Planctomycetia</taxon>
        <taxon>Planctomycetia incertae sedis</taxon>
        <taxon>Engelhardtia</taxon>
    </lineage>
</organism>
<evidence type="ECO:0000256" key="1">
    <source>
        <dbReference type="ARBA" id="ARBA00004370"/>
    </source>
</evidence>
<keyword evidence="7" id="KW-0998">Cell outer membrane</keyword>
<dbReference type="GO" id="GO:0071709">
    <property type="term" value="P:membrane assembly"/>
    <property type="evidence" value="ECO:0007669"/>
    <property type="project" value="InterPro"/>
</dbReference>
<dbReference type="Pfam" id="PF01103">
    <property type="entry name" value="Omp85"/>
    <property type="match status" value="1"/>
</dbReference>
<feature type="domain" description="POTRA" evidence="10">
    <location>
        <begin position="282"/>
        <end position="354"/>
    </location>
</feature>
<dbReference type="NCBIfam" id="TIGR03303">
    <property type="entry name" value="OM_YaeT"/>
    <property type="match status" value="1"/>
</dbReference>